<sequence>MARLTIIPTQKEIHDLAVEKGFWKDSQNVGEKIALIHSELSEGLEAYRTCKFRGEAGWIGEELADAVIRIMDLAEHLQVNLEEEIYNKHLTNKERPHKHGKDF</sequence>
<dbReference type="SUPFAM" id="SSF101386">
    <property type="entry name" value="all-alpha NTP pyrophosphatases"/>
    <property type="match status" value="1"/>
</dbReference>
<gene>
    <name evidence="1" type="ORF">MM171B03584_0002</name>
</gene>
<evidence type="ECO:0008006" key="2">
    <source>
        <dbReference type="Google" id="ProtNLM"/>
    </source>
</evidence>
<name>A0A6M3X6B9_9ZZZZ</name>
<proteinExistence type="predicted"/>
<dbReference type="Gene3D" id="1.10.287.1080">
    <property type="entry name" value="MazG-like"/>
    <property type="match status" value="1"/>
</dbReference>
<protein>
    <recommendedName>
        <fullName evidence="2">Nucleotide pyrophosphohydrolase domain-containing protein</fullName>
    </recommendedName>
</protein>
<dbReference type="AlphaFoldDB" id="A0A6M3X6B9"/>
<evidence type="ECO:0000313" key="1">
    <source>
        <dbReference type="EMBL" id="QJH93228.1"/>
    </source>
</evidence>
<organism evidence="1">
    <name type="scientific">viral metagenome</name>
    <dbReference type="NCBI Taxonomy" id="1070528"/>
    <lineage>
        <taxon>unclassified sequences</taxon>
        <taxon>metagenomes</taxon>
        <taxon>organismal metagenomes</taxon>
    </lineage>
</organism>
<accession>A0A6M3X6B9</accession>
<dbReference type="EMBL" id="MT143958">
    <property type="protein sequence ID" value="QJH93228.1"/>
    <property type="molecule type" value="Genomic_DNA"/>
</dbReference>
<reference evidence="1" key="1">
    <citation type="submission" date="2020-03" db="EMBL/GenBank/DDBJ databases">
        <title>The deep terrestrial virosphere.</title>
        <authorList>
            <person name="Holmfeldt K."/>
            <person name="Nilsson E."/>
            <person name="Simone D."/>
            <person name="Lopez-Fernandez M."/>
            <person name="Wu X."/>
            <person name="de Brujin I."/>
            <person name="Lundin D."/>
            <person name="Andersson A."/>
            <person name="Bertilsson S."/>
            <person name="Dopson M."/>
        </authorList>
    </citation>
    <scope>NUCLEOTIDE SEQUENCE</scope>
    <source>
        <strain evidence="1">MM171B03584</strain>
    </source>
</reference>